<reference evidence="2" key="1">
    <citation type="submission" date="2020-05" db="EMBL/GenBank/DDBJ databases">
        <authorList>
            <person name="Chiriac C."/>
            <person name="Salcher M."/>
            <person name="Ghai R."/>
            <person name="Kavagutti S V."/>
        </authorList>
    </citation>
    <scope>NUCLEOTIDE SEQUENCE</scope>
</reference>
<evidence type="ECO:0000313" key="2">
    <source>
        <dbReference type="EMBL" id="CAB4923340.1"/>
    </source>
</evidence>
<name>A0A6J7HYI9_9ZZZZ</name>
<evidence type="ECO:0000313" key="1">
    <source>
        <dbReference type="EMBL" id="CAB4741625.1"/>
    </source>
</evidence>
<accession>A0A6J7HYI9</accession>
<gene>
    <name evidence="1" type="ORF">UFOPK2766_01076</name>
    <name evidence="2" type="ORF">UFOPK3519_02051</name>
</gene>
<dbReference type="GO" id="GO:0016491">
    <property type="term" value="F:oxidoreductase activity"/>
    <property type="evidence" value="ECO:0007669"/>
    <property type="project" value="UniProtKB-ARBA"/>
</dbReference>
<dbReference type="GO" id="GO:0046872">
    <property type="term" value="F:metal ion binding"/>
    <property type="evidence" value="ECO:0007669"/>
    <property type="project" value="UniProtKB-ARBA"/>
</dbReference>
<dbReference type="AlphaFoldDB" id="A0A6J7HYI9"/>
<dbReference type="Gene3D" id="2.60.120.620">
    <property type="entry name" value="q2cbj1_9rhob like domain"/>
    <property type="match status" value="1"/>
</dbReference>
<sequence length="257" mass="28747">MTRVSDGVDRVPLLLSESADREFREQGFAVVPFVDPERLEALRQRMTELIPPGSGPFFTLYRNDTPEIRRVIDAAVREELQPVADAMMCNHRFYVGSILVKFPGEGSFLDPHQDWSFVDETQHVSGIVWLPLEATDESNGGLSVVPGSHRLDLPYRGTPPEPIDQYLDGLVSLTTEPGEAVMYHNALIHGSSENQSDHPRIVMALGFVSMQADLVHFFTDENGQKWRYQVADDLPFSYQPPDPPSGSAVLQVETWPA</sequence>
<dbReference type="SUPFAM" id="SSF51197">
    <property type="entry name" value="Clavaminate synthase-like"/>
    <property type="match status" value="1"/>
</dbReference>
<dbReference type="EMBL" id="CAFBMG010000273">
    <property type="protein sequence ID" value="CAB4923340.1"/>
    <property type="molecule type" value="Genomic_DNA"/>
</dbReference>
<proteinExistence type="predicted"/>
<organism evidence="2">
    <name type="scientific">freshwater metagenome</name>
    <dbReference type="NCBI Taxonomy" id="449393"/>
    <lineage>
        <taxon>unclassified sequences</taxon>
        <taxon>metagenomes</taxon>
        <taxon>ecological metagenomes</taxon>
    </lineage>
</organism>
<protein>
    <submittedName>
        <fullName evidence="2">Unannotated protein</fullName>
    </submittedName>
</protein>
<dbReference type="Pfam" id="PF05721">
    <property type="entry name" value="PhyH"/>
    <property type="match status" value="1"/>
</dbReference>
<dbReference type="EMBL" id="CAEZYU010000043">
    <property type="protein sequence ID" value="CAB4741625.1"/>
    <property type="molecule type" value="Genomic_DNA"/>
</dbReference>
<dbReference type="InterPro" id="IPR008775">
    <property type="entry name" value="Phytyl_CoA_dOase-like"/>
</dbReference>
<dbReference type="PANTHER" id="PTHR20883:SF48">
    <property type="entry name" value="ECTOINE DIOXYGENASE"/>
    <property type="match status" value="1"/>
</dbReference>
<dbReference type="PANTHER" id="PTHR20883">
    <property type="entry name" value="PHYTANOYL-COA DIOXYGENASE DOMAIN CONTAINING 1"/>
    <property type="match status" value="1"/>
</dbReference>